<dbReference type="EMBL" id="GFAC01007908">
    <property type="protein sequence ID" value="JAT91280.1"/>
    <property type="molecule type" value="mRNA"/>
</dbReference>
<protein>
    <submittedName>
        <fullName evidence="3">Putative secreted protein</fullName>
    </submittedName>
</protein>
<evidence type="ECO:0000256" key="1">
    <source>
        <dbReference type="SAM" id="MobiDB-lite"/>
    </source>
</evidence>
<reference evidence="3" key="1">
    <citation type="journal article" date="2017" name="Front. Cell. Infect. Microbiol.">
        <title>The Distinct Transcriptional Response of the Midgut of Amblyomma sculptum and Amblyomma aureolatum Ticks to Rickettsia rickettsii Correlates to Their Differences in Susceptibility to Infection.</title>
        <authorList>
            <person name="Martins L.A."/>
            <person name="Galletti M.F.B.M."/>
            <person name="Ribeiro J.M."/>
            <person name="Fujita A."/>
            <person name="Costa F.B."/>
            <person name="Labruna M.B."/>
            <person name="Daffre S."/>
            <person name="Fogaca A.C."/>
        </authorList>
    </citation>
    <scope>NUCLEOTIDE SEQUENCE</scope>
</reference>
<feature type="region of interest" description="Disordered" evidence="1">
    <location>
        <begin position="65"/>
        <end position="85"/>
    </location>
</feature>
<sequence>MALHRALFIALCGVAVTLMLEMSGATRDPFFSMNDYESCNQTCTYGVNGGYTPCPIGCECRINSTDTRSSQGSGPGLCVRRRRSA</sequence>
<proteinExistence type="evidence at transcript level"/>
<evidence type="ECO:0000256" key="2">
    <source>
        <dbReference type="SAM" id="SignalP"/>
    </source>
</evidence>
<evidence type="ECO:0000313" key="3">
    <source>
        <dbReference type="EMBL" id="JAT91280.1"/>
    </source>
</evidence>
<dbReference type="AlphaFoldDB" id="A0A1E1WW78"/>
<name>A0A1E1WW78_9ACAR</name>
<organism evidence="3">
    <name type="scientific">Amblyomma aureolatum</name>
    <dbReference type="NCBI Taxonomy" id="187763"/>
    <lineage>
        <taxon>Eukaryota</taxon>
        <taxon>Metazoa</taxon>
        <taxon>Ecdysozoa</taxon>
        <taxon>Arthropoda</taxon>
        <taxon>Chelicerata</taxon>
        <taxon>Arachnida</taxon>
        <taxon>Acari</taxon>
        <taxon>Parasitiformes</taxon>
        <taxon>Ixodida</taxon>
        <taxon>Ixodoidea</taxon>
        <taxon>Ixodidae</taxon>
        <taxon>Amblyomminae</taxon>
        <taxon>Amblyomma</taxon>
    </lineage>
</organism>
<keyword evidence="2" id="KW-0732">Signal</keyword>
<feature type="signal peptide" evidence="2">
    <location>
        <begin position="1"/>
        <end position="19"/>
    </location>
</feature>
<feature type="chain" id="PRO_5009115658" evidence="2">
    <location>
        <begin position="20"/>
        <end position="85"/>
    </location>
</feature>
<accession>A0A1E1WW78</accession>